<proteinExistence type="predicted"/>
<comment type="caution">
    <text evidence="3">The sequence shown here is derived from an EMBL/GenBank/DDBJ whole genome shotgun (WGS) entry which is preliminary data.</text>
</comment>
<evidence type="ECO:0000259" key="2">
    <source>
        <dbReference type="Pfam" id="PF09861"/>
    </source>
</evidence>
<feature type="domain" description="LarA-like N-terminal" evidence="2">
    <location>
        <begin position="22"/>
        <end position="199"/>
    </location>
</feature>
<feature type="non-terminal residue" evidence="3">
    <location>
        <position position="215"/>
    </location>
</feature>
<evidence type="ECO:0000313" key="3">
    <source>
        <dbReference type="EMBL" id="GAH38808.1"/>
    </source>
</evidence>
<organism evidence="3">
    <name type="scientific">marine sediment metagenome</name>
    <dbReference type="NCBI Taxonomy" id="412755"/>
    <lineage>
        <taxon>unclassified sequences</taxon>
        <taxon>metagenomes</taxon>
        <taxon>ecological metagenomes</taxon>
    </lineage>
</organism>
<accession>X1H0K8</accession>
<dbReference type="GO" id="GO:0050043">
    <property type="term" value="F:lactate racemase activity"/>
    <property type="evidence" value="ECO:0007669"/>
    <property type="project" value="InterPro"/>
</dbReference>
<reference evidence="3" key="1">
    <citation type="journal article" date="2014" name="Front. Microbiol.">
        <title>High frequency of phylogenetically diverse reductive dehalogenase-homologous genes in deep subseafloor sedimentary metagenomes.</title>
        <authorList>
            <person name="Kawai M."/>
            <person name="Futagami T."/>
            <person name="Toyoda A."/>
            <person name="Takaki Y."/>
            <person name="Nishi S."/>
            <person name="Hori S."/>
            <person name="Arai W."/>
            <person name="Tsubouchi T."/>
            <person name="Morono Y."/>
            <person name="Uchiyama I."/>
            <person name="Ito T."/>
            <person name="Fujiyama A."/>
            <person name="Inagaki F."/>
            <person name="Takami H."/>
        </authorList>
    </citation>
    <scope>NUCLEOTIDE SEQUENCE</scope>
    <source>
        <strain evidence="3">Expedition CK06-06</strain>
    </source>
</reference>
<dbReference type="Gene3D" id="3.40.50.11440">
    <property type="match status" value="1"/>
</dbReference>
<gene>
    <name evidence="3" type="ORF">S03H2_16176</name>
</gene>
<dbReference type="InterPro" id="IPR018657">
    <property type="entry name" value="LarA-like_N"/>
</dbReference>
<dbReference type="PANTHER" id="PTHR33171:SF17">
    <property type="entry name" value="LARA-LIKE N-TERMINAL DOMAIN-CONTAINING PROTEIN"/>
    <property type="match status" value="1"/>
</dbReference>
<dbReference type="AlphaFoldDB" id="X1H0K8"/>
<dbReference type="EMBL" id="BARU01008254">
    <property type="protein sequence ID" value="GAH38808.1"/>
    <property type="molecule type" value="Genomic_DNA"/>
</dbReference>
<feature type="region of interest" description="Disordered" evidence="1">
    <location>
        <begin position="195"/>
        <end position="215"/>
    </location>
</feature>
<name>X1H0K8_9ZZZZ</name>
<dbReference type="PANTHER" id="PTHR33171">
    <property type="entry name" value="LAR_N DOMAIN-CONTAINING PROTEIN"/>
    <property type="match status" value="1"/>
</dbReference>
<protein>
    <recommendedName>
        <fullName evidence="2">LarA-like N-terminal domain-containing protein</fullName>
    </recommendedName>
</protein>
<evidence type="ECO:0000256" key="1">
    <source>
        <dbReference type="SAM" id="MobiDB-lite"/>
    </source>
</evidence>
<dbReference type="Pfam" id="PF09861">
    <property type="entry name" value="Lar_N"/>
    <property type="match status" value="1"/>
</dbReference>
<sequence>MNISIPYGQRQLKVALNVDALVLEPKRQTIEPIGMALAAPIGTPPLHELVHAGQSIAIVTSDITRPCPTNAMLPPLMEELAQAGVRDEDVTVIFALGIHRIQTPEERARLIGPEMAMRLRCIDSDPDEVVHVGTTSRGTPIEVFKQVVKADIRVALGSVEPHYFAGYSGGAKALVPGVCSKTTIQHNHSMMVQPGARTGVLDGNPVREDIEEGAA</sequence>
<dbReference type="InterPro" id="IPR048068">
    <property type="entry name" value="LarA-like"/>
</dbReference>